<proteinExistence type="predicted"/>
<dbReference type="InterPro" id="IPR009061">
    <property type="entry name" value="DNA-bd_dom_put_sf"/>
</dbReference>
<dbReference type="InterPro" id="IPR041657">
    <property type="entry name" value="HTH_17"/>
</dbReference>
<evidence type="ECO:0000259" key="1">
    <source>
        <dbReference type="Pfam" id="PF12728"/>
    </source>
</evidence>
<dbReference type="Pfam" id="PF12728">
    <property type="entry name" value="HTH_17"/>
    <property type="match status" value="1"/>
</dbReference>
<dbReference type="Proteomes" id="UP001496627">
    <property type="component" value="Unassembled WGS sequence"/>
</dbReference>
<reference evidence="2 3" key="1">
    <citation type="submission" date="2024-05" db="EMBL/GenBank/DDBJ databases">
        <title>Neorhizobium sp. Rsf11, a plant growth promoting and heavy metal resistant PAH-degrader.</title>
        <authorList>
            <person name="Golubev S.N."/>
            <person name="Muratova A.Y."/>
            <person name="Markelova M.I."/>
        </authorList>
    </citation>
    <scope>NUCLEOTIDE SEQUENCE [LARGE SCALE GENOMIC DNA]</scope>
    <source>
        <strain evidence="2 3">Rsf11</strain>
    </source>
</reference>
<name>A0ABV0M0I5_9HYPH</name>
<dbReference type="EMBL" id="JBEAAL010000004">
    <property type="protein sequence ID" value="MEQ1404991.1"/>
    <property type="molecule type" value="Genomic_DNA"/>
</dbReference>
<evidence type="ECO:0000313" key="2">
    <source>
        <dbReference type="EMBL" id="MEQ1404991.1"/>
    </source>
</evidence>
<feature type="domain" description="Helix-turn-helix" evidence="1">
    <location>
        <begin position="12"/>
        <end position="61"/>
    </location>
</feature>
<sequence length="84" mass="9459">MAASLSDGPPRYLRTYDAALFLRLSARTMEKHRCCGTGPVYRKLGGRVVYALSDLEHWANRGIVSSTSDSTMVRAARLQRQREE</sequence>
<gene>
    <name evidence="2" type="ORF">ABK249_08620</name>
</gene>
<organism evidence="2 3">
    <name type="scientific">Neorhizobium phenanthreniclasticum</name>
    <dbReference type="NCBI Taxonomy" id="3157917"/>
    <lineage>
        <taxon>Bacteria</taxon>
        <taxon>Pseudomonadati</taxon>
        <taxon>Pseudomonadota</taxon>
        <taxon>Alphaproteobacteria</taxon>
        <taxon>Hyphomicrobiales</taxon>
        <taxon>Rhizobiaceae</taxon>
        <taxon>Rhizobium/Agrobacterium group</taxon>
        <taxon>Neorhizobium</taxon>
    </lineage>
</organism>
<dbReference type="SUPFAM" id="SSF46955">
    <property type="entry name" value="Putative DNA-binding domain"/>
    <property type="match status" value="1"/>
</dbReference>
<comment type="caution">
    <text evidence="2">The sequence shown here is derived from an EMBL/GenBank/DDBJ whole genome shotgun (WGS) entry which is preliminary data.</text>
</comment>
<dbReference type="RefSeq" id="WP_037148759.1">
    <property type="nucleotide sequence ID" value="NZ_JBEAAL010000004.1"/>
</dbReference>
<accession>A0ABV0M0I5</accession>
<evidence type="ECO:0000313" key="3">
    <source>
        <dbReference type="Proteomes" id="UP001496627"/>
    </source>
</evidence>
<protein>
    <submittedName>
        <fullName evidence="2">Helix-turn-helix domain-containing protein</fullName>
    </submittedName>
</protein>
<keyword evidence="3" id="KW-1185">Reference proteome</keyword>